<organism evidence="1">
    <name type="scientific">viral metagenome</name>
    <dbReference type="NCBI Taxonomy" id="1070528"/>
    <lineage>
        <taxon>unclassified sequences</taxon>
        <taxon>metagenomes</taxon>
        <taxon>organismal metagenomes</taxon>
    </lineage>
</organism>
<sequence length="179" mass="20996">MMFFDKLNPFAFFNYLKRTHQDKPCLLAEINEKNLYLVKHHSYYEILSFKIFICELVYNGINLFPEICEYTITCENEIGTCQFILGNFEVPAEDGLPCMAVYKNLGKQNIKKEDREEPIVCHFELQDIKKIYCNNRHSNVGQDEINTLVMLMYMGGSMPTVSTTSKINKDYFKDKLKIK</sequence>
<proteinExistence type="predicted"/>
<protein>
    <submittedName>
        <fullName evidence="1">Uncharacterized protein</fullName>
    </submittedName>
</protein>
<reference evidence="1" key="1">
    <citation type="journal article" date="2020" name="Nature">
        <title>Giant virus diversity and host interactions through global metagenomics.</title>
        <authorList>
            <person name="Schulz F."/>
            <person name="Roux S."/>
            <person name="Paez-Espino D."/>
            <person name="Jungbluth S."/>
            <person name="Walsh D.A."/>
            <person name="Denef V.J."/>
            <person name="McMahon K.D."/>
            <person name="Konstantinidis K.T."/>
            <person name="Eloe-Fadrosh E.A."/>
            <person name="Kyrpides N.C."/>
            <person name="Woyke T."/>
        </authorList>
    </citation>
    <scope>NUCLEOTIDE SEQUENCE</scope>
    <source>
        <strain evidence="1">GVMAG-M-3300009182-67</strain>
    </source>
</reference>
<accession>A0A6C0AYE3</accession>
<dbReference type="EMBL" id="MN739039">
    <property type="protein sequence ID" value="QHS85007.1"/>
    <property type="molecule type" value="Genomic_DNA"/>
</dbReference>
<dbReference type="AlphaFoldDB" id="A0A6C0AYE3"/>
<evidence type="ECO:0000313" key="1">
    <source>
        <dbReference type="EMBL" id="QHS85007.1"/>
    </source>
</evidence>
<name>A0A6C0AYE3_9ZZZZ</name>